<organism evidence="2 3">
    <name type="scientific">Symbiodinium necroappetens</name>
    <dbReference type="NCBI Taxonomy" id="1628268"/>
    <lineage>
        <taxon>Eukaryota</taxon>
        <taxon>Sar</taxon>
        <taxon>Alveolata</taxon>
        <taxon>Dinophyceae</taxon>
        <taxon>Suessiales</taxon>
        <taxon>Symbiodiniaceae</taxon>
        <taxon>Symbiodinium</taxon>
    </lineage>
</organism>
<reference evidence="2" key="1">
    <citation type="submission" date="2021-02" db="EMBL/GenBank/DDBJ databases">
        <authorList>
            <person name="Dougan E. K."/>
            <person name="Rhodes N."/>
            <person name="Thang M."/>
            <person name="Chan C."/>
        </authorList>
    </citation>
    <scope>NUCLEOTIDE SEQUENCE</scope>
</reference>
<feature type="region of interest" description="Disordered" evidence="1">
    <location>
        <begin position="187"/>
        <end position="224"/>
    </location>
</feature>
<feature type="compositionally biased region" description="Low complexity" evidence="1">
    <location>
        <begin position="550"/>
        <end position="566"/>
    </location>
</feature>
<proteinExistence type="predicted"/>
<protein>
    <submittedName>
        <fullName evidence="2">Uncharacterized protein</fullName>
    </submittedName>
</protein>
<feature type="compositionally biased region" description="Basic and acidic residues" evidence="1">
    <location>
        <begin position="388"/>
        <end position="399"/>
    </location>
</feature>
<feature type="region of interest" description="Disordered" evidence="1">
    <location>
        <begin position="358"/>
        <end position="581"/>
    </location>
</feature>
<feature type="region of interest" description="Disordered" evidence="1">
    <location>
        <begin position="124"/>
        <end position="155"/>
    </location>
</feature>
<feature type="compositionally biased region" description="Low complexity" evidence="1">
    <location>
        <begin position="455"/>
        <end position="466"/>
    </location>
</feature>
<dbReference type="Proteomes" id="UP000601435">
    <property type="component" value="Unassembled WGS sequence"/>
</dbReference>
<evidence type="ECO:0000313" key="3">
    <source>
        <dbReference type="Proteomes" id="UP000601435"/>
    </source>
</evidence>
<feature type="compositionally biased region" description="Acidic residues" evidence="1">
    <location>
        <begin position="141"/>
        <end position="155"/>
    </location>
</feature>
<sequence length="581" mass="62330">MRCLSEHCEVRPADQLQTGAALWTPLPLHHKVSTFFNSETVLQTAVPQRRTLRTEGFSGWFPNPDEKRVEPPEGQEAMAIQEAEKEEEHEEDPMSKALDRAGDAVAGDAEKTLEKMKDDVANSLEASKDDGGGNAAVEAAKEEEDTGDPPDVDDELPGPFYTRAWFLGLVLAAFVGVTSYTVLQVRAASDSKGSDEDELERTYAHDPRAPVPADGKGGKSKGKGAQASEFVCLGGLTMQTVANSISECYIVAGHASVLAQQQEQKALLQQRAATACSEGDGTPAAKGGSRSTPGAPCAQWPQVQIPPPSGRHPAVQQQSNLLQLPPLLPGQQPPVSAAQPAGPDAAFRMSTATLRGYGCGGETAQTTPKFNNQEKGRPLMEPPSEVASEEKREEAERSETTVAPEASPEVQAEASDASPEAKGDPEADKESKELEQTEQESSTKHAEEKNSFVEADAFSSTFDDSSLLGRQSALEELRKEPESLEAPRGPGRTGRSRALRRPERPVRRGKAGPRHSEAEALPEEVFPAEERAPQAWKLRGKMSMRTSGAQTQSGSGKSAKSTASTGPTAWKWRPTVPQSER</sequence>
<gene>
    <name evidence="2" type="ORF">SNEC2469_LOCUS11129</name>
</gene>
<feature type="compositionally biased region" description="Basic and acidic residues" evidence="1">
    <location>
        <begin position="419"/>
        <end position="451"/>
    </location>
</feature>
<feature type="region of interest" description="Disordered" evidence="1">
    <location>
        <begin position="277"/>
        <end position="317"/>
    </location>
</feature>
<feature type="compositionally biased region" description="Basic and acidic residues" evidence="1">
    <location>
        <begin position="473"/>
        <end position="482"/>
    </location>
</feature>
<dbReference type="OrthoDB" id="435725at2759"/>
<keyword evidence="3" id="KW-1185">Reference proteome</keyword>
<dbReference type="AlphaFoldDB" id="A0A812QVL4"/>
<evidence type="ECO:0000313" key="2">
    <source>
        <dbReference type="EMBL" id="CAE7405616.1"/>
    </source>
</evidence>
<dbReference type="EMBL" id="CAJNJA010017675">
    <property type="protein sequence ID" value="CAE7405616.1"/>
    <property type="molecule type" value="Genomic_DNA"/>
</dbReference>
<name>A0A812QVL4_9DINO</name>
<evidence type="ECO:0000256" key="1">
    <source>
        <dbReference type="SAM" id="MobiDB-lite"/>
    </source>
</evidence>
<feature type="region of interest" description="Disordered" evidence="1">
    <location>
        <begin position="53"/>
        <end position="104"/>
    </location>
</feature>
<feature type="compositionally biased region" description="Basic and acidic residues" evidence="1">
    <location>
        <begin position="92"/>
        <end position="104"/>
    </location>
</feature>
<accession>A0A812QVL4</accession>
<comment type="caution">
    <text evidence="2">The sequence shown here is derived from an EMBL/GenBank/DDBJ whole genome shotgun (WGS) entry which is preliminary data.</text>
</comment>